<evidence type="ECO:0000313" key="4">
    <source>
        <dbReference type="EMBL" id="MCG4609872.1"/>
    </source>
</evidence>
<feature type="domain" description="HTH deoR-type" evidence="3">
    <location>
        <begin position="2"/>
        <end position="60"/>
    </location>
</feature>
<keyword evidence="1" id="KW-0805">Transcription regulation</keyword>
<dbReference type="InterPro" id="IPR011991">
    <property type="entry name" value="ArsR-like_HTH"/>
</dbReference>
<gene>
    <name evidence="4" type="ORF">L0P57_02800</name>
</gene>
<dbReference type="Pfam" id="PF25583">
    <property type="entry name" value="WCX"/>
    <property type="match status" value="1"/>
</dbReference>
<keyword evidence="2" id="KW-0804">Transcription</keyword>
<dbReference type="PROSITE" id="PS52050">
    <property type="entry name" value="WYL"/>
    <property type="match status" value="1"/>
</dbReference>
<dbReference type="Gene3D" id="1.10.10.10">
    <property type="entry name" value="Winged helix-like DNA-binding domain superfamily/Winged helix DNA-binding domain"/>
    <property type="match status" value="1"/>
</dbReference>
<dbReference type="Pfam" id="PF13280">
    <property type="entry name" value="WYL"/>
    <property type="match status" value="1"/>
</dbReference>
<dbReference type="SUPFAM" id="SSF46785">
    <property type="entry name" value="Winged helix' DNA-binding domain"/>
    <property type="match status" value="1"/>
</dbReference>
<evidence type="ECO:0000256" key="2">
    <source>
        <dbReference type="ARBA" id="ARBA00023163"/>
    </source>
</evidence>
<dbReference type="PANTHER" id="PTHR34580:SF1">
    <property type="entry name" value="PROTEIN PAFC"/>
    <property type="match status" value="1"/>
</dbReference>
<dbReference type="Proteomes" id="UP001298681">
    <property type="component" value="Unassembled WGS sequence"/>
</dbReference>
<dbReference type="CDD" id="cd00090">
    <property type="entry name" value="HTH_ARSR"/>
    <property type="match status" value="1"/>
</dbReference>
<comment type="caution">
    <text evidence="4">The sequence shown here is derived from an EMBL/GenBank/DDBJ whole genome shotgun (WGS) entry which is preliminary data.</text>
</comment>
<sequence length="301" mass="34559">MQTGRLFSILYLLMEHGNMTAKQLAERFEVSPRTIYRDIDLLSGAGIPIYASKGKGGGIQLLSHFVLDRSLLSSEEQDEILFALQSLRAANMQGTQVLSRLHGLFQKRVTDWIDVDFSSWNGASAEREIFGILKTGILEQYVLEFSYSNTLGETARRCVEPMKLHFRNSSWYLQAYCRTRQDYRTFKISRMQHVCLTGQHFTRDQHSLPEMELPSYASGHTVPLVLQISAKMAYRVYDEFPVDCIRRRQDGTFVVSIEYPDDPWLCGYLLSFGDAMKILSPPEIQNRIACFAHNIADLYEK</sequence>
<dbReference type="InterPro" id="IPR057727">
    <property type="entry name" value="WCX_dom"/>
</dbReference>
<dbReference type="InterPro" id="IPR001034">
    <property type="entry name" value="DeoR_HTH"/>
</dbReference>
<dbReference type="InterPro" id="IPR051534">
    <property type="entry name" value="CBASS_pafABC_assoc_protein"/>
</dbReference>
<dbReference type="InterPro" id="IPR036388">
    <property type="entry name" value="WH-like_DNA-bd_sf"/>
</dbReference>
<accession>A0ABS9MGE5</accession>
<proteinExistence type="predicted"/>
<keyword evidence="5" id="KW-1185">Reference proteome</keyword>
<dbReference type="PANTHER" id="PTHR34580">
    <property type="match status" value="1"/>
</dbReference>
<dbReference type="PROSITE" id="PS51000">
    <property type="entry name" value="HTH_DEOR_2"/>
    <property type="match status" value="1"/>
</dbReference>
<dbReference type="InterPro" id="IPR036390">
    <property type="entry name" value="WH_DNA-bd_sf"/>
</dbReference>
<dbReference type="InterPro" id="IPR013196">
    <property type="entry name" value="HTH_11"/>
</dbReference>
<protein>
    <submittedName>
        <fullName evidence="4">YafY family transcriptional regulator</fullName>
    </submittedName>
</protein>
<dbReference type="InterPro" id="IPR028349">
    <property type="entry name" value="PafC-like"/>
</dbReference>
<dbReference type="RefSeq" id="WP_191362565.1">
    <property type="nucleotide sequence ID" value="NZ_JAKNHQ010000002.1"/>
</dbReference>
<evidence type="ECO:0000313" key="5">
    <source>
        <dbReference type="Proteomes" id="UP001298681"/>
    </source>
</evidence>
<evidence type="ECO:0000256" key="1">
    <source>
        <dbReference type="ARBA" id="ARBA00023015"/>
    </source>
</evidence>
<dbReference type="EMBL" id="JAKNHQ010000002">
    <property type="protein sequence ID" value="MCG4609872.1"/>
    <property type="molecule type" value="Genomic_DNA"/>
</dbReference>
<reference evidence="4 5" key="1">
    <citation type="submission" date="2022-01" db="EMBL/GenBank/DDBJ databases">
        <title>Collection of gut derived symbiotic bacterial strains cultured from healthy donors.</title>
        <authorList>
            <person name="Lin H."/>
            <person name="Kohout C."/>
            <person name="Waligurski E."/>
            <person name="Pamer E.G."/>
        </authorList>
    </citation>
    <scope>NUCLEOTIDE SEQUENCE [LARGE SCALE GENOMIC DNA]</scope>
    <source>
        <strain evidence="4 5">DFI.7.58</strain>
    </source>
</reference>
<dbReference type="PIRSF" id="PIRSF016838">
    <property type="entry name" value="PafC"/>
    <property type="match status" value="1"/>
</dbReference>
<dbReference type="InterPro" id="IPR026881">
    <property type="entry name" value="WYL_dom"/>
</dbReference>
<dbReference type="Pfam" id="PF08279">
    <property type="entry name" value="HTH_11"/>
    <property type="match status" value="1"/>
</dbReference>
<organism evidence="4 5">
    <name type="scientific">Anaeromassilibacillus senegalensis</name>
    <dbReference type="NCBI Taxonomy" id="1673717"/>
    <lineage>
        <taxon>Bacteria</taxon>
        <taxon>Bacillati</taxon>
        <taxon>Bacillota</taxon>
        <taxon>Clostridia</taxon>
        <taxon>Eubacteriales</taxon>
        <taxon>Acutalibacteraceae</taxon>
        <taxon>Anaeromassilibacillus</taxon>
    </lineage>
</organism>
<name>A0ABS9MGE5_9FIRM</name>
<evidence type="ECO:0000259" key="3">
    <source>
        <dbReference type="PROSITE" id="PS51000"/>
    </source>
</evidence>